<feature type="transmembrane region" description="Helical" evidence="5">
    <location>
        <begin position="316"/>
        <end position="341"/>
    </location>
</feature>
<dbReference type="GO" id="GO:0140359">
    <property type="term" value="F:ABC-type transporter activity"/>
    <property type="evidence" value="ECO:0007669"/>
    <property type="project" value="InterPro"/>
</dbReference>
<keyword evidence="4 5" id="KW-0472">Membrane</keyword>
<evidence type="ECO:0000256" key="5">
    <source>
        <dbReference type="SAM" id="Phobius"/>
    </source>
</evidence>
<evidence type="ECO:0000313" key="7">
    <source>
        <dbReference type="EMBL" id="KNX39017.1"/>
    </source>
</evidence>
<dbReference type="EMBL" id="LAIR01000002">
    <property type="protein sequence ID" value="KNX39017.1"/>
    <property type="molecule type" value="Genomic_DNA"/>
</dbReference>
<keyword evidence="2 5" id="KW-0812">Transmembrane</keyword>
<evidence type="ECO:0000259" key="6">
    <source>
        <dbReference type="Pfam" id="PF12698"/>
    </source>
</evidence>
<dbReference type="STRING" id="1631356.VV01_20800"/>
<feature type="transmembrane region" description="Helical" evidence="5">
    <location>
        <begin position="187"/>
        <end position="208"/>
    </location>
</feature>
<comment type="subcellular location">
    <subcellularLocation>
        <location evidence="1">Membrane</location>
        <topology evidence="1">Multi-pass membrane protein</topology>
    </subcellularLocation>
</comment>
<evidence type="ECO:0000313" key="8">
    <source>
        <dbReference type="Proteomes" id="UP000037397"/>
    </source>
</evidence>
<evidence type="ECO:0000256" key="1">
    <source>
        <dbReference type="ARBA" id="ARBA00004141"/>
    </source>
</evidence>
<sequence length="403" mass="42461">MSTPTQERQVTTREPAKGVWRIVAGRELAVKLRDRNFLISTGVTLLAIVVSMVVSGWLGGRAETVDLAVAGDGSAQVVQVAQQGADARDANLTLRPHQVADVAAVEKQVRDGDADAGLVRTGTGWQLIGDTDENDDLSTYVGTAAAQLAVQRNAAAAGTTMEQLQQGGSVSYRLLDDSGRDPSMVKVVGFVFAFLFYLSSILFGMAIAQSVVEEKQNRIVEILASAIPLRQLLIGKILGNTALAFAQLALFVGAGLIGMAAMGQGSDLAAVAGAAGWFVVFFVLGFLALAALWAVAGSLATRNEDLQSTSTPLSMLLMIVMLAGIFATGTVQVVASYVPMLSIVAMPTRMVAGTASWWEPIVSLVLLAATAAVIVVLAETVYRRSLMQTQGRMTMRQALRSSD</sequence>
<dbReference type="AlphaFoldDB" id="A0A0L6CMS8"/>
<dbReference type="Proteomes" id="UP000037397">
    <property type="component" value="Unassembled WGS sequence"/>
</dbReference>
<dbReference type="PANTHER" id="PTHR43471:SF3">
    <property type="entry name" value="ABC TRANSPORTER PERMEASE PROTEIN NATB"/>
    <property type="match status" value="1"/>
</dbReference>
<gene>
    <name evidence="7" type="ORF">VV01_20800</name>
</gene>
<dbReference type="PANTHER" id="PTHR43471">
    <property type="entry name" value="ABC TRANSPORTER PERMEASE"/>
    <property type="match status" value="1"/>
</dbReference>
<feature type="transmembrane region" description="Helical" evidence="5">
    <location>
        <begin position="268"/>
        <end position="295"/>
    </location>
</feature>
<dbReference type="GO" id="GO:0016020">
    <property type="term" value="C:membrane"/>
    <property type="evidence" value="ECO:0007669"/>
    <property type="project" value="UniProtKB-SubCell"/>
</dbReference>
<feature type="transmembrane region" description="Helical" evidence="5">
    <location>
        <begin position="36"/>
        <end position="58"/>
    </location>
</feature>
<evidence type="ECO:0000256" key="3">
    <source>
        <dbReference type="ARBA" id="ARBA00022989"/>
    </source>
</evidence>
<accession>A0A0L6CMS8</accession>
<dbReference type="RefSeq" id="WP_050671560.1">
    <property type="nucleotide sequence ID" value="NZ_LAIR01000002.1"/>
</dbReference>
<feature type="transmembrane region" description="Helical" evidence="5">
    <location>
        <begin position="237"/>
        <end position="262"/>
    </location>
</feature>
<feature type="transmembrane region" description="Helical" evidence="5">
    <location>
        <begin position="361"/>
        <end position="382"/>
    </location>
</feature>
<keyword evidence="3 5" id="KW-1133">Transmembrane helix</keyword>
<comment type="caution">
    <text evidence="7">The sequence shown here is derived from an EMBL/GenBank/DDBJ whole genome shotgun (WGS) entry which is preliminary data.</text>
</comment>
<proteinExistence type="predicted"/>
<organism evidence="7 8">
    <name type="scientific">Luteipulveratus halotolerans</name>
    <dbReference type="NCBI Taxonomy" id="1631356"/>
    <lineage>
        <taxon>Bacteria</taxon>
        <taxon>Bacillati</taxon>
        <taxon>Actinomycetota</taxon>
        <taxon>Actinomycetes</taxon>
        <taxon>Micrococcales</taxon>
        <taxon>Dermacoccaceae</taxon>
        <taxon>Luteipulveratus</taxon>
    </lineage>
</organism>
<dbReference type="OrthoDB" id="3268959at2"/>
<evidence type="ECO:0000256" key="4">
    <source>
        <dbReference type="ARBA" id="ARBA00023136"/>
    </source>
</evidence>
<dbReference type="Pfam" id="PF12698">
    <property type="entry name" value="ABC2_membrane_3"/>
    <property type="match status" value="1"/>
</dbReference>
<name>A0A0L6CMS8_9MICO</name>
<dbReference type="InterPro" id="IPR013525">
    <property type="entry name" value="ABC2_TM"/>
</dbReference>
<keyword evidence="8" id="KW-1185">Reference proteome</keyword>
<reference evidence="8" key="1">
    <citation type="submission" date="2015-03" db="EMBL/GenBank/DDBJ databases">
        <title>Luteipulveratus halotolerans sp. nov., a novel actinobacterium (Dermacoccaceae) from Sarawak, Malaysia.</title>
        <authorList>
            <person name="Juboi H."/>
            <person name="Basik A."/>
            <person name="Shamsul S.S."/>
            <person name="Arnold P."/>
            <person name="Schmitt E.K."/>
            <person name="Sanglier J.-J."/>
            <person name="Yeo T."/>
        </authorList>
    </citation>
    <scope>NUCLEOTIDE SEQUENCE [LARGE SCALE GENOMIC DNA]</scope>
    <source>
        <strain evidence="8">C296001</strain>
    </source>
</reference>
<feature type="domain" description="ABC-2 type transporter transmembrane" evidence="6">
    <location>
        <begin position="37"/>
        <end position="378"/>
    </location>
</feature>
<evidence type="ECO:0000256" key="2">
    <source>
        <dbReference type="ARBA" id="ARBA00022692"/>
    </source>
</evidence>
<protein>
    <submittedName>
        <fullName evidence="7">ABC transporter permease</fullName>
    </submittedName>
</protein>
<dbReference type="PATRIC" id="fig|1631356.3.peg.4184"/>